<keyword evidence="1" id="KW-0547">Nucleotide-binding</keyword>
<evidence type="ECO:0000313" key="5">
    <source>
        <dbReference type="EMBL" id="MBG3878416.1"/>
    </source>
</evidence>
<dbReference type="PANTHER" id="PTHR43038">
    <property type="entry name" value="ATP-BINDING CASSETTE, SUB-FAMILY H, MEMBER 1"/>
    <property type="match status" value="1"/>
</dbReference>
<accession>A0ABS0J8Z8</accession>
<dbReference type="EMBL" id="VRYY01000572">
    <property type="protein sequence ID" value="MBG3878416.1"/>
    <property type="molecule type" value="Genomic_DNA"/>
</dbReference>
<sequence>AVDDVTLDLAPGTINGLLGPDGAGKTTLLRLAAGLLLPDAGSLTVLGRDTVTQAQAVQSAIGYMPQRFGLYEDLSVAENLSLYADLHGVSAAQKAERWPALMRMTGLAPFLDRLAGRLSGGMKQKLGLACTLVRSPRLLLLDEPTVGVDPLSRRELWNIVFSLVREHGITVLVSTAYLDEAEHCDRVAIMHHGRLVGDGAPGHFTRPLTGRTWFVTPAMRARTAQTLLSGVPGVTDAVLHAGGVRLLTETPESARALVECGLLAEGDAAPGTIGHLYPRAPGFEDGFLALFAALPQEAGTGDRPAPGLDAMPAVTAPAPNVSGTNISGPDASGPNISGPNISGPDAPDCPPPGQPSAQAPDTPNSTPVIKVRNLERRFGTFMAVKGASFDVRRGEIFGLLGPNGAGKSTIFRMLCGLLPPTGGSLRVAGVDLRRAPA</sequence>
<dbReference type="GO" id="GO:0005524">
    <property type="term" value="F:ATP binding"/>
    <property type="evidence" value="ECO:0007669"/>
    <property type="project" value="UniProtKB-KW"/>
</dbReference>
<protein>
    <submittedName>
        <fullName evidence="5">ATP-binding cassette domain-containing protein</fullName>
    </submittedName>
</protein>
<dbReference type="InterPro" id="IPR003593">
    <property type="entry name" value="AAA+_ATPase"/>
</dbReference>
<feature type="region of interest" description="Disordered" evidence="3">
    <location>
        <begin position="300"/>
        <end position="367"/>
    </location>
</feature>
<evidence type="ECO:0000256" key="3">
    <source>
        <dbReference type="SAM" id="MobiDB-lite"/>
    </source>
</evidence>
<gene>
    <name evidence="5" type="ORF">FVW20_15710</name>
</gene>
<keyword evidence="6" id="KW-1185">Reference proteome</keyword>
<dbReference type="PROSITE" id="PS00211">
    <property type="entry name" value="ABC_TRANSPORTER_1"/>
    <property type="match status" value="1"/>
</dbReference>
<evidence type="ECO:0000313" key="6">
    <source>
        <dbReference type="Proteomes" id="UP001194469"/>
    </source>
</evidence>
<evidence type="ECO:0000256" key="2">
    <source>
        <dbReference type="ARBA" id="ARBA00022840"/>
    </source>
</evidence>
<organism evidence="5 6">
    <name type="scientific">Nitratidesulfovibrio oxamicus</name>
    <dbReference type="NCBI Taxonomy" id="32016"/>
    <lineage>
        <taxon>Bacteria</taxon>
        <taxon>Pseudomonadati</taxon>
        <taxon>Thermodesulfobacteriota</taxon>
        <taxon>Desulfovibrionia</taxon>
        <taxon>Desulfovibrionales</taxon>
        <taxon>Desulfovibrionaceae</taxon>
        <taxon>Nitratidesulfovibrio</taxon>
    </lineage>
</organism>
<dbReference type="InterPro" id="IPR017871">
    <property type="entry name" value="ABC_transporter-like_CS"/>
</dbReference>
<dbReference type="SUPFAM" id="SSF52540">
    <property type="entry name" value="P-loop containing nucleoside triphosphate hydrolases"/>
    <property type="match status" value="2"/>
</dbReference>
<evidence type="ECO:0000259" key="4">
    <source>
        <dbReference type="PROSITE" id="PS50893"/>
    </source>
</evidence>
<dbReference type="Proteomes" id="UP001194469">
    <property type="component" value="Unassembled WGS sequence"/>
</dbReference>
<dbReference type="Pfam" id="PF00005">
    <property type="entry name" value="ABC_tran"/>
    <property type="match status" value="2"/>
</dbReference>
<feature type="domain" description="ABC transporter" evidence="4">
    <location>
        <begin position="1"/>
        <end position="217"/>
    </location>
</feature>
<dbReference type="InterPro" id="IPR003439">
    <property type="entry name" value="ABC_transporter-like_ATP-bd"/>
</dbReference>
<dbReference type="SMART" id="SM00382">
    <property type="entry name" value="AAA"/>
    <property type="match status" value="1"/>
</dbReference>
<evidence type="ECO:0000256" key="1">
    <source>
        <dbReference type="ARBA" id="ARBA00022741"/>
    </source>
</evidence>
<feature type="non-terminal residue" evidence="5">
    <location>
        <position position="1"/>
    </location>
</feature>
<dbReference type="RefSeq" id="WP_196610341.1">
    <property type="nucleotide sequence ID" value="NZ_VRYY01000572.1"/>
</dbReference>
<dbReference type="PANTHER" id="PTHR43038:SF3">
    <property type="entry name" value="ABC TRANSPORTER G FAMILY MEMBER 20 ISOFORM X1"/>
    <property type="match status" value="1"/>
</dbReference>
<name>A0ABS0J8Z8_9BACT</name>
<reference evidence="5 6" key="1">
    <citation type="submission" date="2019-08" db="EMBL/GenBank/DDBJ databases">
        <authorList>
            <person name="Luo N."/>
        </authorList>
    </citation>
    <scope>NUCLEOTIDE SEQUENCE [LARGE SCALE GENOMIC DNA]</scope>
    <source>
        <strain evidence="5 6">NCIMB 9442</strain>
    </source>
</reference>
<proteinExistence type="predicted"/>
<dbReference type="InterPro" id="IPR027417">
    <property type="entry name" value="P-loop_NTPase"/>
</dbReference>
<dbReference type="Gene3D" id="3.40.50.300">
    <property type="entry name" value="P-loop containing nucleotide triphosphate hydrolases"/>
    <property type="match status" value="2"/>
</dbReference>
<feature type="non-terminal residue" evidence="5">
    <location>
        <position position="437"/>
    </location>
</feature>
<keyword evidence="2 5" id="KW-0067">ATP-binding</keyword>
<dbReference type="PROSITE" id="PS50893">
    <property type="entry name" value="ABC_TRANSPORTER_2"/>
    <property type="match status" value="1"/>
</dbReference>
<comment type="caution">
    <text evidence="5">The sequence shown here is derived from an EMBL/GenBank/DDBJ whole genome shotgun (WGS) entry which is preliminary data.</text>
</comment>